<keyword evidence="3" id="KW-1185">Reference proteome</keyword>
<evidence type="ECO:0000313" key="3">
    <source>
        <dbReference type="Proteomes" id="UP000085678"/>
    </source>
</evidence>
<evidence type="ECO:0000313" key="4">
    <source>
        <dbReference type="RefSeq" id="XP_023931901.1"/>
    </source>
</evidence>
<dbReference type="SMART" id="SM00333">
    <property type="entry name" value="TUDOR"/>
    <property type="match status" value="1"/>
</dbReference>
<dbReference type="Pfam" id="PF00567">
    <property type="entry name" value="TUDOR"/>
    <property type="match status" value="1"/>
</dbReference>
<protein>
    <submittedName>
        <fullName evidence="4">Tudor domain-containing protein 1-like</fullName>
    </submittedName>
</protein>
<dbReference type="GeneID" id="106170932"/>
<evidence type="ECO:0000256" key="1">
    <source>
        <dbReference type="SAM" id="MobiDB-lite"/>
    </source>
</evidence>
<dbReference type="FunFam" id="2.30.30.140:FF:000018">
    <property type="entry name" value="Serine/threonine-protein kinase 31"/>
    <property type="match status" value="1"/>
</dbReference>
<dbReference type="Gene3D" id="2.40.50.90">
    <property type="match status" value="1"/>
</dbReference>
<dbReference type="Gene3D" id="2.30.30.140">
    <property type="match status" value="1"/>
</dbReference>
<dbReference type="OrthoDB" id="5800423at2759"/>
<evidence type="ECO:0000259" key="2">
    <source>
        <dbReference type="PROSITE" id="PS50304"/>
    </source>
</evidence>
<organism evidence="3 4">
    <name type="scientific">Lingula anatina</name>
    <name type="common">Brachiopod</name>
    <name type="synonym">Lingula unguis</name>
    <dbReference type="NCBI Taxonomy" id="7574"/>
    <lineage>
        <taxon>Eukaryota</taxon>
        <taxon>Metazoa</taxon>
        <taxon>Spiralia</taxon>
        <taxon>Lophotrochozoa</taxon>
        <taxon>Brachiopoda</taxon>
        <taxon>Linguliformea</taxon>
        <taxon>Lingulata</taxon>
        <taxon>Lingulida</taxon>
        <taxon>Linguloidea</taxon>
        <taxon>Lingulidae</taxon>
        <taxon>Lingula</taxon>
    </lineage>
</organism>
<dbReference type="Proteomes" id="UP000085678">
    <property type="component" value="Unplaced"/>
</dbReference>
<reference evidence="4" key="1">
    <citation type="submission" date="2025-08" db="UniProtKB">
        <authorList>
            <consortium name="RefSeq"/>
        </authorList>
    </citation>
    <scope>IDENTIFICATION</scope>
    <source>
        <tissue evidence="4">Gonads</tissue>
    </source>
</reference>
<accession>A0A2R2MNV5</accession>
<dbReference type="PROSITE" id="PS50304">
    <property type="entry name" value="TUDOR"/>
    <property type="match status" value="1"/>
</dbReference>
<dbReference type="AlphaFoldDB" id="A0A2R2MNV5"/>
<dbReference type="RefSeq" id="XP_023931901.1">
    <property type="nucleotide sequence ID" value="XM_024076133.1"/>
</dbReference>
<dbReference type="InParanoid" id="A0A2R2MNV5"/>
<feature type="region of interest" description="Disordered" evidence="1">
    <location>
        <begin position="270"/>
        <end position="291"/>
    </location>
</feature>
<gene>
    <name evidence="4" type="primary">LOC106170932</name>
</gene>
<proteinExistence type="predicted"/>
<dbReference type="SUPFAM" id="SSF63748">
    <property type="entry name" value="Tudor/PWWP/MBT"/>
    <property type="match status" value="1"/>
</dbReference>
<feature type="compositionally biased region" description="Polar residues" evidence="1">
    <location>
        <begin position="276"/>
        <end position="291"/>
    </location>
</feature>
<dbReference type="InterPro" id="IPR035437">
    <property type="entry name" value="SNase_OB-fold_sf"/>
</dbReference>
<dbReference type="InterPro" id="IPR002999">
    <property type="entry name" value="Tudor"/>
</dbReference>
<dbReference type="STRING" id="7574.A0A2R2MNV5"/>
<name>A0A2R2MNV5_LINAN</name>
<dbReference type="KEGG" id="lak:106170932"/>
<feature type="domain" description="Tudor" evidence="2">
    <location>
        <begin position="125"/>
        <end position="184"/>
    </location>
</feature>
<dbReference type="PANTHER" id="PTHR16442:SF1">
    <property type="entry name" value="RING FINGER PROTEIN 17"/>
    <property type="match status" value="1"/>
</dbReference>
<dbReference type="PANTHER" id="PTHR16442">
    <property type="entry name" value="RING FINGER PROTEIN 17"/>
    <property type="match status" value="1"/>
</dbReference>
<sequence>MKPKEGEPLAVSITTSDDRHLEQILLFLDIAVRYEDQHALPVTSEEVEQGEDLGPYTPLELPAVNELFTAIVTQVDAVDKMYIQKCHVEETEDPKVHLANQQLEALLSITMELNASAENYPSVETISEGMACVAQFTADGCWYRGLVIKVEEICEAAVLYVDYGNKEIVPKERLRHIPEEFLSLPAQAAPVKIEGLISHSIHAATLEDVQLISNELGDSVKVAVVKAHGLPASIELYTHVPCPGQPKPYAYQSLIDQGIIEIQSEERNALPFESPGGNQNRSGVTTAVTRH</sequence>